<evidence type="ECO:0000256" key="1">
    <source>
        <dbReference type="SAM" id="MobiDB-lite"/>
    </source>
</evidence>
<dbReference type="PROSITE" id="PS51257">
    <property type="entry name" value="PROKAR_LIPOPROTEIN"/>
    <property type="match status" value="1"/>
</dbReference>
<reference evidence="3" key="1">
    <citation type="journal article" date="2019" name="Int. J. Syst. Evol. Microbiol.">
        <title>The Global Catalogue of Microorganisms (GCM) 10K type strain sequencing project: providing services to taxonomists for standard genome sequencing and annotation.</title>
        <authorList>
            <consortium name="The Broad Institute Genomics Platform"/>
            <consortium name="The Broad Institute Genome Sequencing Center for Infectious Disease"/>
            <person name="Wu L."/>
            <person name="Ma J."/>
        </authorList>
    </citation>
    <scope>NUCLEOTIDE SEQUENCE [LARGE SCALE GENOMIC DNA]</scope>
    <source>
        <strain evidence="3">JCM 17137</strain>
    </source>
</reference>
<feature type="region of interest" description="Disordered" evidence="1">
    <location>
        <begin position="92"/>
        <end position="117"/>
    </location>
</feature>
<dbReference type="EMBL" id="BAABDD010000027">
    <property type="protein sequence ID" value="GAA3758848.1"/>
    <property type="molecule type" value="Genomic_DNA"/>
</dbReference>
<dbReference type="RefSeq" id="WP_344975004.1">
    <property type="nucleotide sequence ID" value="NZ_BAABDD010000027.1"/>
</dbReference>
<accession>A0ABP7G8W8</accession>
<dbReference type="Pfam" id="PF13668">
    <property type="entry name" value="Ferritin_2"/>
    <property type="match status" value="1"/>
</dbReference>
<evidence type="ECO:0000313" key="3">
    <source>
        <dbReference type="Proteomes" id="UP001500908"/>
    </source>
</evidence>
<proteinExistence type="predicted"/>
<keyword evidence="3" id="KW-1185">Reference proteome</keyword>
<gene>
    <name evidence="2" type="ORF">GCM10022402_41110</name>
</gene>
<evidence type="ECO:0000313" key="2">
    <source>
        <dbReference type="EMBL" id="GAA3758848.1"/>
    </source>
</evidence>
<organism evidence="2 3">
    <name type="scientific">Salinactinospora qingdaonensis</name>
    <dbReference type="NCBI Taxonomy" id="702744"/>
    <lineage>
        <taxon>Bacteria</taxon>
        <taxon>Bacillati</taxon>
        <taxon>Actinomycetota</taxon>
        <taxon>Actinomycetes</taxon>
        <taxon>Streptosporangiales</taxon>
        <taxon>Nocardiopsidaceae</taxon>
        <taxon>Salinactinospora</taxon>
    </lineage>
</organism>
<evidence type="ECO:0008006" key="4">
    <source>
        <dbReference type="Google" id="ProtNLM"/>
    </source>
</evidence>
<comment type="caution">
    <text evidence="2">The sequence shown here is derived from an EMBL/GenBank/DDBJ whole genome shotgun (WGS) entry which is preliminary data.</text>
</comment>
<protein>
    <recommendedName>
        <fullName evidence="4">Ferritin-like domain-containing protein</fullName>
    </recommendedName>
</protein>
<sequence length="169" mass="17761">MRHDYRVSRRAAIVGALAGLTSVGLSGCQNTQWYPSEITPDEYILRSVIADKQRAIASYRATLSADQGPTETLRTLLSNHERHLRALRQRLPADAASPETSASAATPSAAADPTPEGPLSVAALRVLEETAAGARPTQVTEIADRSLAQLVAGVGACEAGHAHLLTAEA</sequence>
<feature type="compositionally biased region" description="Low complexity" evidence="1">
    <location>
        <begin position="92"/>
        <end position="114"/>
    </location>
</feature>
<dbReference type="Proteomes" id="UP001500908">
    <property type="component" value="Unassembled WGS sequence"/>
</dbReference>
<name>A0ABP7G8W8_9ACTN</name>